<dbReference type="CDD" id="cd04606">
    <property type="entry name" value="CBS_pair_Mg_transporter"/>
    <property type="match status" value="1"/>
</dbReference>
<dbReference type="Pfam" id="PF00571">
    <property type="entry name" value="CBS"/>
    <property type="match status" value="2"/>
</dbReference>
<dbReference type="RefSeq" id="WP_068102555.1">
    <property type="nucleotide sequence ID" value="NZ_JABUKE010000002.1"/>
</dbReference>
<keyword evidence="9" id="KW-0479">Metal-binding</keyword>
<comment type="function">
    <text evidence="9">Acts as a magnesium transporter.</text>
</comment>
<dbReference type="PANTHER" id="PTHR41394">
    <property type="entry name" value="MAGNESIUM TRANSPORTER MGTE"/>
    <property type="match status" value="1"/>
</dbReference>
<dbReference type="InterPro" id="IPR038076">
    <property type="entry name" value="MgtE_N_sf"/>
</dbReference>
<accession>A0ABS7NPG2</accession>
<proteinExistence type="inferred from homology"/>
<dbReference type="Gene3D" id="1.25.60.10">
    <property type="entry name" value="MgtE N-terminal domain-like"/>
    <property type="match status" value="1"/>
</dbReference>
<gene>
    <name evidence="11" type="primary">mgtE</name>
    <name evidence="11" type="ORF">HQ605_03550</name>
</gene>
<keyword evidence="9" id="KW-1003">Cell membrane</keyword>
<sequence>MTDSLDERITRSRTLLSDHDLAGLADLLSDLREHEVTRLLERLDADDRAVLFRLIEKDTALGVFESLDPPLRGELVDALRDDHVVALFEDLDPDDRVELLDELPASVARRLLSGLSDGERTLTAPMLGYPRGSVGRRMSPEYVRLRPDTTAAEALAAVRRDGRDAATVHVLPVADDTLVCTGSVTLGDVATAEPGVRVGDFVADAPTVTATTDAEVAARLCLEYRTAAVVVTDSERRVLGVLTVDTAARILEDAEDEDAARAGGSEPLRRPYLSTPVGTLVRSRVVWLLVLAVSAVLTVQVLEIFEDTLSAVVTLALFIPLLTGTGGNTGSQAATTVTRALAVGDVRTRDLGRVLFREVRVGASMGALLGALGFVVAGLVYDWHLGLVIGATLLAVCTIAAAVGGVMPLCAKAIGVDPAVFSTPFISTFCDATGLIVYFTIASAILDI</sequence>
<keyword evidence="8" id="KW-0129">CBS domain</keyword>
<dbReference type="Proteomes" id="UP001520140">
    <property type="component" value="Unassembled WGS sequence"/>
</dbReference>
<dbReference type="PANTHER" id="PTHR41394:SF8">
    <property type="entry name" value="MAGNESIUM TRANSPORTER MGTE"/>
    <property type="match status" value="1"/>
</dbReference>
<dbReference type="Gene3D" id="3.10.580.10">
    <property type="entry name" value="CBS-domain"/>
    <property type="match status" value="1"/>
</dbReference>
<dbReference type="InterPro" id="IPR036739">
    <property type="entry name" value="SLC41_membr_dom_sf"/>
</dbReference>
<feature type="transmembrane region" description="Helical" evidence="9">
    <location>
        <begin position="359"/>
        <end position="381"/>
    </location>
</feature>
<evidence type="ECO:0000256" key="8">
    <source>
        <dbReference type="PROSITE-ProRule" id="PRU00703"/>
    </source>
</evidence>
<evidence type="ECO:0000256" key="5">
    <source>
        <dbReference type="ARBA" id="ARBA00022842"/>
    </source>
</evidence>
<organism evidence="11 12">
    <name type="scientific">Rhodococcoides kroppenstedtii</name>
    <dbReference type="NCBI Taxonomy" id="293050"/>
    <lineage>
        <taxon>Bacteria</taxon>
        <taxon>Bacillati</taxon>
        <taxon>Actinomycetota</taxon>
        <taxon>Actinomycetes</taxon>
        <taxon>Mycobacteriales</taxon>
        <taxon>Nocardiaceae</taxon>
        <taxon>Rhodococcoides</taxon>
    </lineage>
</organism>
<dbReference type="Pfam" id="PF01769">
    <property type="entry name" value="MgtE"/>
    <property type="match status" value="1"/>
</dbReference>
<comment type="caution">
    <text evidence="11">The sequence shown here is derived from an EMBL/GenBank/DDBJ whole genome shotgun (WGS) entry which is preliminary data.</text>
</comment>
<dbReference type="SMART" id="SM00116">
    <property type="entry name" value="CBS"/>
    <property type="match status" value="2"/>
</dbReference>
<evidence type="ECO:0000256" key="3">
    <source>
        <dbReference type="ARBA" id="ARBA00022448"/>
    </source>
</evidence>
<feature type="domain" description="CBS" evidence="10">
    <location>
        <begin position="201"/>
        <end position="257"/>
    </location>
</feature>
<dbReference type="InterPro" id="IPR006668">
    <property type="entry name" value="Mg_transptr_MgtE_intracell_dom"/>
</dbReference>
<dbReference type="SMART" id="SM00924">
    <property type="entry name" value="MgtE_N"/>
    <property type="match status" value="1"/>
</dbReference>
<feature type="transmembrane region" description="Helical" evidence="9">
    <location>
        <begin position="285"/>
        <end position="305"/>
    </location>
</feature>
<dbReference type="Gene3D" id="1.10.357.20">
    <property type="entry name" value="SLC41 divalent cation transporters, integral membrane domain"/>
    <property type="match status" value="1"/>
</dbReference>
<dbReference type="SUPFAM" id="SSF158791">
    <property type="entry name" value="MgtE N-terminal domain-like"/>
    <property type="match status" value="1"/>
</dbReference>
<evidence type="ECO:0000256" key="6">
    <source>
        <dbReference type="ARBA" id="ARBA00022989"/>
    </source>
</evidence>
<evidence type="ECO:0000256" key="7">
    <source>
        <dbReference type="ARBA" id="ARBA00023136"/>
    </source>
</evidence>
<keyword evidence="3 9" id="KW-0813">Transport</keyword>
<comment type="caution">
    <text evidence="9">Lacks conserved residue(s) required for the propagation of feature annotation.</text>
</comment>
<evidence type="ECO:0000256" key="9">
    <source>
        <dbReference type="RuleBase" id="RU362011"/>
    </source>
</evidence>
<evidence type="ECO:0000259" key="10">
    <source>
        <dbReference type="PROSITE" id="PS51371"/>
    </source>
</evidence>
<dbReference type="SUPFAM" id="SSF54631">
    <property type="entry name" value="CBS-domain pair"/>
    <property type="match status" value="1"/>
</dbReference>
<keyword evidence="7 9" id="KW-0472">Membrane</keyword>
<evidence type="ECO:0000313" key="12">
    <source>
        <dbReference type="Proteomes" id="UP001520140"/>
    </source>
</evidence>
<evidence type="ECO:0000256" key="4">
    <source>
        <dbReference type="ARBA" id="ARBA00022692"/>
    </source>
</evidence>
<comment type="subunit">
    <text evidence="9">Homodimer.</text>
</comment>
<dbReference type="InterPro" id="IPR006669">
    <property type="entry name" value="MgtE_transporter"/>
</dbReference>
<protein>
    <recommendedName>
        <fullName evidence="9">Magnesium transporter MgtE</fullName>
    </recommendedName>
</protein>
<dbReference type="InterPro" id="IPR000644">
    <property type="entry name" value="CBS_dom"/>
</dbReference>
<dbReference type="InterPro" id="IPR046342">
    <property type="entry name" value="CBS_dom_sf"/>
</dbReference>
<feature type="transmembrane region" description="Helical" evidence="9">
    <location>
        <begin position="423"/>
        <end position="446"/>
    </location>
</feature>
<evidence type="ECO:0000256" key="2">
    <source>
        <dbReference type="ARBA" id="ARBA00009749"/>
    </source>
</evidence>
<dbReference type="InterPro" id="IPR006667">
    <property type="entry name" value="SLC41_membr_dom"/>
</dbReference>
<name>A0ABS7NPG2_9NOCA</name>
<feature type="transmembrane region" description="Helical" evidence="9">
    <location>
        <begin position="387"/>
        <end position="411"/>
    </location>
</feature>
<comment type="subcellular location">
    <subcellularLocation>
        <location evidence="9">Cell membrane</location>
        <topology evidence="9">Multi-pass membrane protein</topology>
    </subcellularLocation>
    <subcellularLocation>
        <location evidence="1">Membrane</location>
        <topology evidence="1">Multi-pass membrane protein</topology>
    </subcellularLocation>
</comment>
<keyword evidence="12" id="KW-1185">Reference proteome</keyword>
<keyword evidence="6 9" id="KW-1133">Transmembrane helix</keyword>
<evidence type="ECO:0000256" key="1">
    <source>
        <dbReference type="ARBA" id="ARBA00004141"/>
    </source>
</evidence>
<dbReference type="PROSITE" id="PS51371">
    <property type="entry name" value="CBS"/>
    <property type="match status" value="1"/>
</dbReference>
<keyword evidence="5 9" id="KW-0460">Magnesium</keyword>
<dbReference type="NCBIfam" id="TIGR00400">
    <property type="entry name" value="mgtE"/>
    <property type="match status" value="1"/>
</dbReference>
<comment type="similarity">
    <text evidence="2 9">Belongs to the SLC41A transporter family.</text>
</comment>
<dbReference type="Pfam" id="PF03448">
    <property type="entry name" value="MgtE_N"/>
    <property type="match status" value="1"/>
</dbReference>
<reference evidence="11 12" key="1">
    <citation type="submission" date="2020-06" db="EMBL/GenBank/DDBJ databases">
        <title>Taxonomy, biology and ecology of Rhodococcus bacteria occurring in California pistachio and other woody hosts as revealed by genome sequence analyses.</title>
        <authorList>
            <person name="Gai Y."/>
            <person name="Riely B."/>
        </authorList>
    </citation>
    <scope>NUCLEOTIDE SEQUENCE [LARGE SCALE GENOMIC DNA]</scope>
    <source>
        <strain evidence="11 12">BP-284</strain>
    </source>
</reference>
<evidence type="ECO:0000313" key="11">
    <source>
        <dbReference type="EMBL" id="MBY6319891.1"/>
    </source>
</evidence>
<dbReference type="EMBL" id="JABUKG010000002">
    <property type="protein sequence ID" value="MBY6319891.1"/>
    <property type="molecule type" value="Genomic_DNA"/>
</dbReference>
<dbReference type="SUPFAM" id="SSF161093">
    <property type="entry name" value="MgtE membrane domain-like"/>
    <property type="match status" value="1"/>
</dbReference>
<keyword evidence="4 9" id="KW-0812">Transmembrane</keyword>